<protein>
    <recommendedName>
        <fullName evidence="3">Glycosyltransferase</fullName>
    </recommendedName>
</protein>
<dbReference type="SUPFAM" id="SSF53448">
    <property type="entry name" value="Nucleotide-diphospho-sugar transferases"/>
    <property type="match status" value="1"/>
</dbReference>
<dbReference type="Gene3D" id="3.90.550.10">
    <property type="entry name" value="Spore Coat Polysaccharide Biosynthesis Protein SpsA, Chain A"/>
    <property type="match status" value="1"/>
</dbReference>
<dbReference type="InterPro" id="IPR029044">
    <property type="entry name" value="Nucleotide-diphossugar_trans"/>
</dbReference>
<comment type="caution">
    <text evidence="1">The sequence shown here is derived from an EMBL/GenBank/DDBJ whole genome shotgun (WGS) entry which is preliminary data.</text>
</comment>
<proteinExistence type="predicted"/>
<accession>A0ABP7ALW4</accession>
<dbReference type="Proteomes" id="UP001501697">
    <property type="component" value="Unassembled WGS sequence"/>
</dbReference>
<gene>
    <name evidence="1" type="ORF">GCM10022200_18520</name>
</gene>
<dbReference type="EMBL" id="BAAAYU010000005">
    <property type="protein sequence ID" value="GAA3635503.1"/>
    <property type="molecule type" value="Genomic_DNA"/>
</dbReference>
<evidence type="ECO:0000313" key="1">
    <source>
        <dbReference type="EMBL" id="GAA3635503.1"/>
    </source>
</evidence>
<keyword evidence="2" id="KW-1185">Reference proteome</keyword>
<reference evidence="2" key="1">
    <citation type="journal article" date="2019" name="Int. J. Syst. Evol. Microbiol.">
        <title>The Global Catalogue of Microorganisms (GCM) 10K type strain sequencing project: providing services to taxonomists for standard genome sequencing and annotation.</title>
        <authorList>
            <consortium name="The Broad Institute Genomics Platform"/>
            <consortium name="The Broad Institute Genome Sequencing Center for Infectious Disease"/>
            <person name="Wu L."/>
            <person name="Ma J."/>
        </authorList>
    </citation>
    <scope>NUCLEOTIDE SEQUENCE [LARGE SCALE GENOMIC DNA]</scope>
    <source>
        <strain evidence="2">JCM 16544</strain>
    </source>
</reference>
<evidence type="ECO:0008006" key="3">
    <source>
        <dbReference type="Google" id="ProtNLM"/>
    </source>
</evidence>
<evidence type="ECO:0000313" key="2">
    <source>
        <dbReference type="Proteomes" id="UP001501697"/>
    </source>
</evidence>
<sequence length="290" mass="31542">MPFPVTLLRARNRIGLHANSDRVLACAAQVGDVIVPVDHDDVWACDKLAAVTEAFIDDDVALWFSDGILIDAEDRSLGARLWDIVGLDDWALSQIGTADGVRRLLHAATITGGTAAIRANVVPHVLPTPELMIDGSPVFWQDAWMVLIARLLGAVVVDPRPLLGYRRHAGQLSHDENRVTTEAPRSRSAALRRDRWAAALTAARIRRDGAAGWLADDRDLILDLDRFLAARSVASGLPGRRRGILAELRRGAYRRYARGVRTALYDLAMSGRACDVGADQGPGSAESAHR</sequence>
<organism evidence="1 2">
    <name type="scientific">Microbacterium awajiense</name>
    <dbReference type="NCBI Taxonomy" id="415214"/>
    <lineage>
        <taxon>Bacteria</taxon>
        <taxon>Bacillati</taxon>
        <taxon>Actinomycetota</taxon>
        <taxon>Actinomycetes</taxon>
        <taxon>Micrococcales</taxon>
        <taxon>Microbacteriaceae</taxon>
        <taxon>Microbacterium</taxon>
    </lineage>
</organism>
<name>A0ABP7ALW4_9MICO</name>